<evidence type="ECO:0000256" key="8">
    <source>
        <dbReference type="ARBA" id="ARBA00037071"/>
    </source>
</evidence>
<dbReference type="PROSITE" id="PS50059">
    <property type="entry name" value="FKBP_PPIASE"/>
    <property type="match status" value="1"/>
</dbReference>
<evidence type="ECO:0000256" key="7">
    <source>
        <dbReference type="ARBA" id="ARBA00023235"/>
    </source>
</evidence>
<evidence type="ECO:0000256" key="2">
    <source>
        <dbReference type="ARBA" id="ARBA00004496"/>
    </source>
</evidence>
<dbReference type="RefSeq" id="WP_206592719.1">
    <property type="nucleotide sequence ID" value="NZ_JAFKCS010000002.1"/>
</dbReference>
<name>A0ABS3CP65_9ALTE</name>
<evidence type="ECO:0000256" key="9">
    <source>
        <dbReference type="PROSITE-ProRule" id="PRU00277"/>
    </source>
</evidence>
<evidence type="ECO:0000256" key="3">
    <source>
        <dbReference type="ARBA" id="ARBA00006577"/>
    </source>
</evidence>
<keyword evidence="6" id="KW-0143">Chaperone</keyword>
<dbReference type="PANTHER" id="PTHR47861:SF3">
    <property type="entry name" value="FKBP-TYPE PEPTIDYL-PROLYL CIS-TRANS ISOMERASE SLYD"/>
    <property type="match status" value="1"/>
</dbReference>
<gene>
    <name evidence="12" type="ORF">J0A65_03400</name>
</gene>
<evidence type="ECO:0000256" key="5">
    <source>
        <dbReference type="ARBA" id="ARBA00023110"/>
    </source>
</evidence>
<comment type="subcellular location">
    <subcellularLocation>
        <location evidence="2">Cytoplasm</location>
    </subcellularLocation>
</comment>
<dbReference type="PANTHER" id="PTHR47861">
    <property type="entry name" value="FKBP-TYPE PEPTIDYL-PROLYL CIS-TRANS ISOMERASE SLYD"/>
    <property type="match status" value="1"/>
</dbReference>
<proteinExistence type="inferred from homology"/>
<comment type="catalytic activity">
    <reaction evidence="1 9 10">
        <text>[protein]-peptidylproline (omega=180) = [protein]-peptidylproline (omega=0)</text>
        <dbReference type="Rhea" id="RHEA:16237"/>
        <dbReference type="Rhea" id="RHEA-COMP:10747"/>
        <dbReference type="Rhea" id="RHEA-COMP:10748"/>
        <dbReference type="ChEBI" id="CHEBI:83833"/>
        <dbReference type="ChEBI" id="CHEBI:83834"/>
        <dbReference type="EC" id="5.2.1.8"/>
    </reaction>
</comment>
<accession>A0ABS3CP65</accession>
<evidence type="ECO:0000259" key="11">
    <source>
        <dbReference type="PROSITE" id="PS50059"/>
    </source>
</evidence>
<evidence type="ECO:0000256" key="1">
    <source>
        <dbReference type="ARBA" id="ARBA00000971"/>
    </source>
</evidence>
<dbReference type="Proteomes" id="UP000663992">
    <property type="component" value="Unassembled WGS sequence"/>
</dbReference>
<dbReference type="EMBL" id="JAFKCS010000002">
    <property type="protein sequence ID" value="MBN7818893.1"/>
    <property type="molecule type" value="Genomic_DNA"/>
</dbReference>
<evidence type="ECO:0000313" key="12">
    <source>
        <dbReference type="EMBL" id="MBN7818893.1"/>
    </source>
</evidence>
<evidence type="ECO:0000256" key="6">
    <source>
        <dbReference type="ARBA" id="ARBA00023186"/>
    </source>
</evidence>
<evidence type="ECO:0000256" key="4">
    <source>
        <dbReference type="ARBA" id="ARBA00022490"/>
    </source>
</evidence>
<evidence type="ECO:0000313" key="13">
    <source>
        <dbReference type="Proteomes" id="UP000663992"/>
    </source>
</evidence>
<protein>
    <recommendedName>
        <fullName evidence="10">Peptidyl-prolyl cis-trans isomerase</fullName>
        <ecNumber evidence="10">5.2.1.8</ecNumber>
    </recommendedName>
</protein>
<dbReference type="InterPro" id="IPR001179">
    <property type="entry name" value="PPIase_FKBP_dom"/>
</dbReference>
<keyword evidence="4" id="KW-0963">Cytoplasm</keyword>
<comment type="caution">
    <text evidence="12">The sequence shown here is derived from an EMBL/GenBank/DDBJ whole genome shotgun (WGS) entry which is preliminary data.</text>
</comment>
<evidence type="ECO:0000256" key="10">
    <source>
        <dbReference type="RuleBase" id="RU003915"/>
    </source>
</evidence>
<dbReference type="Pfam" id="PF00254">
    <property type="entry name" value="FKBP_C"/>
    <property type="match status" value="1"/>
</dbReference>
<reference evidence="12 13" key="1">
    <citation type="submission" date="2021-03" db="EMBL/GenBank/DDBJ databases">
        <title>novel species isolated from a fishpond in China.</title>
        <authorList>
            <person name="Lu H."/>
            <person name="Cai Z."/>
        </authorList>
    </citation>
    <scope>NUCLEOTIDE SEQUENCE [LARGE SCALE GENOMIC DNA]</scope>
    <source>
        <strain evidence="12 13">Y57</strain>
    </source>
</reference>
<sequence>MQIAPNKVVTMHYTVSTKEDVQIDSSRDGKPMSFLHGQHFLIKGLEDALVGKVAGDKFVTEVAPADAYGERHDELIQLVPKNMFDGMDVEVGMQFRATTDDGEQSVMIIDITDDEVVVDGNHPLSGVTLKFDVEVLAVRDASEQELAHGHVHGEGGCGHDH</sequence>
<dbReference type="InterPro" id="IPR046357">
    <property type="entry name" value="PPIase_dom_sf"/>
</dbReference>
<comment type="function">
    <text evidence="8">Also involved in hydrogenase metallocenter assembly, probably by participating in the nickel insertion step. This function in hydrogenase biosynthesis requires chaperone activity and the presence of the metal-binding domain, but not PPIase activity.</text>
</comment>
<keyword evidence="5 9" id="KW-0697">Rotamase</keyword>
<dbReference type="EC" id="5.2.1.8" evidence="10"/>
<dbReference type="Gene3D" id="3.10.50.40">
    <property type="match status" value="1"/>
</dbReference>
<keyword evidence="7 9" id="KW-0413">Isomerase</keyword>
<comment type="similarity">
    <text evidence="3 10">Belongs to the FKBP-type PPIase family.</text>
</comment>
<feature type="domain" description="PPIase FKBP-type" evidence="11">
    <location>
        <begin position="6"/>
        <end position="91"/>
    </location>
</feature>
<keyword evidence="13" id="KW-1185">Reference proteome</keyword>
<organism evidence="12 13">
    <name type="scientific">Bowmanella yangjiangensis</name>
    <dbReference type="NCBI Taxonomy" id="2811230"/>
    <lineage>
        <taxon>Bacteria</taxon>
        <taxon>Pseudomonadati</taxon>
        <taxon>Pseudomonadota</taxon>
        <taxon>Gammaproteobacteria</taxon>
        <taxon>Alteromonadales</taxon>
        <taxon>Alteromonadaceae</taxon>
        <taxon>Bowmanella</taxon>
    </lineage>
</organism>
<dbReference type="SUPFAM" id="SSF54534">
    <property type="entry name" value="FKBP-like"/>
    <property type="match status" value="1"/>
</dbReference>
<dbReference type="GO" id="GO:0016853">
    <property type="term" value="F:isomerase activity"/>
    <property type="evidence" value="ECO:0007669"/>
    <property type="project" value="UniProtKB-KW"/>
</dbReference>